<accession>A0A0W0FBR9</accession>
<evidence type="ECO:0000256" key="1">
    <source>
        <dbReference type="SAM" id="MobiDB-lite"/>
    </source>
</evidence>
<dbReference type="AlphaFoldDB" id="A0A0W0FBR9"/>
<feature type="region of interest" description="Disordered" evidence="1">
    <location>
        <begin position="377"/>
        <end position="398"/>
    </location>
</feature>
<feature type="region of interest" description="Disordered" evidence="1">
    <location>
        <begin position="412"/>
        <end position="432"/>
    </location>
</feature>
<protein>
    <recommendedName>
        <fullName evidence="4">Homeobox domain-containing protein</fullName>
    </recommendedName>
</protein>
<reference evidence="2 3" key="1">
    <citation type="submission" date="2015-12" db="EMBL/GenBank/DDBJ databases">
        <title>Draft genome sequence of Moniliophthora roreri, the causal agent of frosty pod rot of cacao.</title>
        <authorList>
            <person name="Aime M.C."/>
            <person name="Diaz-Valderrama J.R."/>
            <person name="Kijpornyongpan T."/>
            <person name="Phillips-Mora W."/>
        </authorList>
    </citation>
    <scope>NUCLEOTIDE SEQUENCE [LARGE SCALE GENOMIC DNA]</scope>
    <source>
        <strain evidence="2 3">MCA 2952</strain>
    </source>
</reference>
<evidence type="ECO:0000313" key="2">
    <source>
        <dbReference type="EMBL" id="KTB33697.1"/>
    </source>
</evidence>
<feature type="compositionally biased region" description="Basic and acidic residues" evidence="1">
    <location>
        <begin position="412"/>
        <end position="421"/>
    </location>
</feature>
<evidence type="ECO:0008006" key="4">
    <source>
        <dbReference type="Google" id="ProtNLM"/>
    </source>
</evidence>
<sequence length="660" mass="72735">MAQSSTKTSKRPRLITQEGYTLMRGNTITLILTVNLNTGFHSYVEAFDQGMTYPTPQQKAELLIKVHALPGCAGYPLKNLETWFGVRRAKAGIADRRGPRLKIETKAHGSLKPEQINMLRILYEGTDRRPRQELIDTWAKLLRVPSVKVTSWIRVEQEKAGQVEYEDEDGDEAEADLAEDQLAQEASQDNESFRRELLLSIHHEIKNNQCSGELYKPTTSEEFNKMFKAHEQMMETFLENIEQGSLKSFGFSAFSAEAIYSLSCRRSCKQQIAIWPLGGPDYSRFWTLNNPFVLWQDMYKGNVTKLPFTPLLSQLLVGTMPSTDASGGICDVFPETKKTGTTNSSSSVQIDIASDDGYTITAYGDISQSEIYFVPSAPSEIHPTPNGKPGTYRRNARRPLPPQLKKNVLLRTQDKNHEDGSIARQAQKAAMSQPELDFNTLVATLHGRPDKVSPAMPYLKSIEVRASPPRATRESTVERGPEAFVAESGLAKPISPPSKLANSSARPDKKANTPSPKSPISPKPLRTGPLPRRPPLPRWEPTDPDVVPSTARFQSLGTMYSSFVQCVNGDGFKGSAVEVGTVVLNHPLGIGPTDGPGVGLATPRARPIAVTTHLIVVIVIDKVEGAFGSRGGVQPATRVDLELLVRSNDFVCVEFLVLVV</sequence>
<comment type="caution">
    <text evidence="2">The sequence shown here is derived from an EMBL/GenBank/DDBJ whole genome shotgun (WGS) entry which is preliminary data.</text>
</comment>
<proteinExistence type="predicted"/>
<dbReference type="Proteomes" id="UP000054988">
    <property type="component" value="Unassembled WGS sequence"/>
</dbReference>
<feature type="compositionally biased region" description="Basic and acidic residues" evidence="1">
    <location>
        <begin position="471"/>
        <end position="481"/>
    </location>
</feature>
<name>A0A0W0FBR9_MONRR</name>
<organism evidence="2 3">
    <name type="scientific">Moniliophthora roreri</name>
    <name type="common">Frosty pod rot fungus</name>
    <name type="synonym">Monilia roreri</name>
    <dbReference type="NCBI Taxonomy" id="221103"/>
    <lineage>
        <taxon>Eukaryota</taxon>
        <taxon>Fungi</taxon>
        <taxon>Dikarya</taxon>
        <taxon>Basidiomycota</taxon>
        <taxon>Agaricomycotina</taxon>
        <taxon>Agaricomycetes</taxon>
        <taxon>Agaricomycetidae</taxon>
        <taxon>Agaricales</taxon>
        <taxon>Marasmiineae</taxon>
        <taxon>Marasmiaceae</taxon>
        <taxon>Moniliophthora</taxon>
    </lineage>
</organism>
<evidence type="ECO:0000313" key="3">
    <source>
        <dbReference type="Proteomes" id="UP000054988"/>
    </source>
</evidence>
<dbReference type="EMBL" id="LATX01002149">
    <property type="protein sequence ID" value="KTB33697.1"/>
    <property type="molecule type" value="Genomic_DNA"/>
</dbReference>
<feature type="region of interest" description="Disordered" evidence="1">
    <location>
        <begin position="464"/>
        <end position="547"/>
    </location>
</feature>
<gene>
    <name evidence="2" type="ORF">WG66_13764</name>
</gene>